<dbReference type="AlphaFoldDB" id="K9ZWC9"/>
<reference evidence="2" key="1">
    <citation type="submission" date="2012-03" db="EMBL/GenBank/DDBJ databases">
        <title>Complete sequence of chromosome of Deinococcus peraridilitoris DSM 19664.</title>
        <authorList>
            <person name="Lucas S."/>
            <person name="Copeland A."/>
            <person name="Lapidus A."/>
            <person name="Glavina del Rio T."/>
            <person name="Dalin E."/>
            <person name="Tice H."/>
            <person name="Bruce D."/>
            <person name="Goodwin L."/>
            <person name="Pitluck S."/>
            <person name="Peters L."/>
            <person name="Mikhailova N."/>
            <person name="Lu M."/>
            <person name="Kyrpides N."/>
            <person name="Mavromatis K."/>
            <person name="Ivanova N."/>
            <person name="Brettin T."/>
            <person name="Detter J.C."/>
            <person name="Han C."/>
            <person name="Larimer F."/>
            <person name="Land M."/>
            <person name="Hauser L."/>
            <person name="Markowitz V."/>
            <person name="Cheng J.-F."/>
            <person name="Hugenholtz P."/>
            <person name="Woyke T."/>
            <person name="Wu D."/>
            <person name="Pukall R."/>
            <person name="Steenblock K."/>
            <person name="Brambilla E."/>
            <person name="Klenk H.-P."/>
            <person name="Eisen J.A."/>
        </authorList>
    </citation>
    <scope>NUCLEOTIDE SEQUENCE [LARGE SCALE GENOMIC DNA]</scope>
    <source>
        <strain evidence="2">DSM 19664 / LMG 22246 / CIP 109416 / KR-200</strain>
    </source>
</reference>
<dbReference type="Proteomes" id="UP000010467">
    <property type="component" value="Chromosome"/>
</dbReference>
<keyword evidence="2" id="KW-1185">Reference proteome</keyword>
<proteinExistence type="predicted"/>
<dbReference type="HOGENOM" id="CLU_2971917_0_0_0"/>
<gene>
    <name evidence="1" type="ordered locus">Deipe_0348</name>
</gene>
<protein>
    <submittedName>
        <fullName evidence="1">Uncharacterized protein</fullName>
    </submittedName>
</protein>
<evidence type="ECO:0000313" key="1">
    <source>
        <dbReference type="EMBL" id="AFZ65948.1"/>
    </source>
</evidence>
<dbReference type="EMBL" id="CP003382">
    <property type="protein sequence ID" value="AFZ65948.1"/>
    <property type="molecule type" value="Genomic_DNA"/>
</dbReference>
<name>K9ZWC9_DEIPD</name>
<dbReference type="OrthoDB" id="9916251at2"/>
<dbReference type="RefSeq" id="WP_015234259.1">
    <property type="nucleotide sequence ID" value="NC_019793.1"/>
</dbReference>
<evidence type="ECO:0000313" key="2">
    <source>
        <dbReference type="Proteomes" id="UP000010467"/>
    </source>
</evidence>
<sequence>MMQQTFDLERWLVHHEQDRPEQLKSALNEVPREQRTLALLTWLHEGDLQGERIQLSLG</sequence>
<accession>K9ZWC9</accession>
<dbReference type="KEGG" id="dpd:Deipe_0348"/>
<dbReference type="PATRIC" id="fig|937777.3.peg.356"/>
<organism evidence="1 2">
    <name type="scientific">Deinococcus peraridilitoris (strain DSM 19664 / LMG 22246 / CIP 109416 / KR-200)</name>
    <dbReference type="NCBI Taxonomy" id="937777"/>
    <lineage>
        <taxon>Bacteria</taxon>
        <taxon>Thermotogati</taxon>
        <taxon>Deinococcota</taxon>
        <taxon>Deinococci</taxon>
        <taxon>Deinococcales</taxon>
        <taxon>Deinococcaceae</taxon>
        <taxon>Deinococcus</taxon>
    </lineage>
</organism>